<feature type="compositionally biased region" description="Basic and acidic residues" evidence="1">
    <location>
        <begin position="1"/>
        <end position="15"/>
    </location>
</feature>
<evidence type="ECO:0000259" key="2">
    <source>
        <dbReference type="PROSITE" id="PS51724"/>
    </source>
</evidence>
<dbReference type="Pfam" id="PF05036">
    <property type="entry name" value="SPOR"/>
    <property type="match status" value="1"/>
</dbReference>
<dbReference type="InterPro" id="IPR036680">
    <property type="entry name" value="SPOR-like_sf"/>
</dbReference>
<organism evidence="3">
    <name type="scientific">mine drainage metagenome</name>
    <dbReference type="NCBI Taxonomy" id="410659"/>
    <lineage>
        <taxon>unclassified sequences</taxon>
        <taxon>metagenomes</taxon>
        <taxon>ecological metagenomes</taxon>
    </lineage>
</organism>
<dbReference type="GO" id="GO:0032506">
    <property type="term" value="P:cytokinetic process"/>
    <property type="evidence" value="ECO:0007669"/>
    <property type="project" value="TreeGrafter"/>
</dbReference>
<dbReference type="InterPro" id="IPR052521">
    <property type="entry name" value="Cell_div_SPOR-domain"/>
</dbReference>
<evidence type="ECO:0000313" key="3">
    <source>
        <dbReference type="EMBL" id="OIQ89914.1"/>
    </source>
</evidence>
<dbReference type="EMBL" id="MLJW01000311">
    <property type="protein sequence ID" value="OIQ89914.1"/>
    <property type="molecule type" value="Genomic_DNA"/>
</dbReference>
<dbReference type="GO" id="GO:0030428">
    <property type="term" value="C:cell septum"/>
    <property type="evidence" value="ECO:0007669"/>
    <property type="project" value="TreeGrafter"/>
</dbReference>
<feature type="compositionally biased region" description="Low complexity" evidence="1">
    <location>
        <begin position="63"/>
        <end position="78"/>
    </location>
</feature>
<dbReference type="SUPFAM" id="SSF110997">
    <property type="entry name" value="Sporulation related repeat"/>
    <property type="match status" value="1"/>
</dbReference>
<dbReference type="InterPro" id="IPR007730">
    <property type="entry name" value="SPOR-like_dom"/>
</dbReference>
<dbReference type="GO" id="GO:0032153">
    <property type="term" value="C:cell division site"/>
    <property type="evidence" value="ECO:0007669"/>
    <property type="project" value="TreeGrafter"/>
</dbReference>
<reference evidence="3" key="1">
    <citation type="submission" date="2016-10" db="EMBL/GenBank/DDBJ databases">
        <title>Sequence of Gallionella enrichment culture.</title>
        <authorList>
            <person name="Poehlein A."/>
            <person name="Muehling M."/>
            <person name="Daniel R."/>
        </authorList>
    </citation>
    <scope>NUCLEOTIDE SEQUENCE</scope>
</reference>
<dbReference type="Gene3D" id="3.30.70.1070">
    <property type="entry name" value="Sporulation related repeat"/>
    <property type="match status" value="1"/>
</dbReference>
<protein>
    <submittedName>
        <fullName evidence="3">Cell division protein DedD</fullName>
    </submittedName>
</protein>
<dbReference type="GO" id="GO:0042834">
    <property type="term" value="F:peptidoglycan binding"/>
    <property type="evidence" value="ECO:0007669"/>
    <property type="project" value="InterPro"/>
</dbReference>
<dbReference type="PANTHER" id="PTHR38687:SF1">
    <property type="entry name" value="CELL DIVISION PROTEIN DEDD"/>
    <property type="match status" value="1"/>
</dbReference>
<dbReference type="AlphaFoldDB" id="A0A1J5R378"/>
<proteinExistence type="predicted"/>
<comment type="caution">
    <text evidence="3">The sequence shown here is derived from an EMBL/GenBank/DDBJ whole genome shotgun (WGS) entry which is preliminary data.</text>
</comment>
<keyword evidence="3" id="KW-0131">Cell cycle</keyword>
<accession>A0A1J5R378</accession>
<name>A0A1J5R378_9ZZZZ</name>
<sequence length="166" mass="17185">MVMDQEPKPLTRDIQIRIPGQDTAPMHPVVAPPPAAAAQSESVNSPAALAAPVKPETVPPPASGTAAPTPAKAAAPADAKPKRVAAAQWILQLGAYEDQANVRLLLAKLKELGYPSYTEKVKTAQGPRTRVRGGPFATRRAAEKAQAQLKKIGAGGPPGGVVAQKQ</sequence>
<dbReference type="PROSITE" id="PS51724">
    <property type="entry name" value="SPOR"/>
    <property type="match status" value="1"/>
</dbReference>
<keyword evidence="3" id="KW-0132">Cell division</keyword>
<dbReference type="PANTHER" id="PTHR38687">
    <property type="entry name" value="CELL DIVISION PROTEIN DEDD-RELATED"/>
    <property type="match status" value="1"/>
</dbReference>
<gene>
    <name evidence="3" type="ORF">GALL_281610</name>
</gene>
<evidence type="ECO:0000256" key="1">
    <source>
        <dbReference type="SAM" id="MobiDB-lite"/>
    </source>
</evidence>
<feature type="region of interest" description="Disordered" evidence="1">
    <location>
        <begin position="1"/>
        <end position="80"/>
    </location>
</feature>
<feature type="domain" description="SPOR" evidence="2">
    <location>
        <begin position="83"/>
        <end position="164"/>
    </location>
</feature>